<feature type="compositionally biased region" description="Basic residues" evidence="1">
    <location>
        <begin position="47"/>
        <end position="57"/>
    </location>
</feature>
<dbReference type="SUPFAM" id="SSF56112">
    <property type="entry name" value="Protein kinase-like (PK-like)"/>
    <property type="match status" value="1"/>
</dbReference>
<dbReference type="Gene3D" id="1.10.510.10">
    <property type="entry name" value="Transferase(Phosphotransferase) domain 1"/>
    <property type="match status" value="1"/>
</dbReference>
<feature type="region of interest" description="Disordered" evidence="1">
    <location>
        <begin position="475"/>
        <end position="510"/>
    </location>
</feature>
<evidence type="ECO:0000256" key="1">
    <source>
        <dbReference type="SAM" id="MobiDB-lite"/>
    </source>
</evidence>
<evidence type="ECO:0000313" key="3">
    <source>
        <dbReference type="EMBL" id="KAL3776145.1"/>
    </source>
</evidence>
<feature type="region of interest" description="Disordered" evidence="1">
    <location>
        <begin position="34"/>
        <end position="193"/>
    </location>
</feature>
<evidence type="ECO:0000259" key="2">
    <source>
        <dbReference type="PROSITE" id="PS50011"/>
    </source>
</evidence>
<sequence>MQDDHSIDSLSFATPSVPRRTNYFTATTGAYASGIRSTPASWMTDQRKRRMGKRGYGKRGSSVNSRSELNFGGMDDAKTSDSTGEGGNRLFELNTDSNVDDVKHESESNRNEDSNRYPRRNRSRSMRSAYPDLNSSMEEQQVVKKAKKKRTNVSTSRGRPPLHGRSATTEDVGNGAYMSSNASEDGTTDGLNSGAKDAEVSTPFILNEGTMASRTRRGTPALLRSYSVNNVGGGNTLDFSSAAQTPAANTRRRAYQRSQSVEVNSTAGANTAASAAKYLEENVHPNDSSEGDNAKPPAKTMTSNTDSRRTRTTKKRTASITGIDVKASPPKMANRKTTTSSSFSSTSFSSSGSGLEESFSNLAKKRDTPSFWGHQRSYSQSSFAKTPMEHCRSSTFGSMDKNTSNGQSMFLSPSIEEEGRMLRTPMVVGSERKEGFASLVEGSTPICELSPPSASSLFASPDGSVGNMDIVRDVEESDNESMSSCDEDSVHSSSSDESVPDEPTRQLTDGEIFDSKSSYDDFKFLLKTMIQWSKTTNKHGKVASMGLNNGCQIAVPHHWSHVRKSNFIRWASVSCGFRVGNAGRGLSILRCVESKGLEILGTLKRILEDHKAGRLAVVEEKKEEMDVDLLSPGLVSAPRLDMKATHKDSKLQLKAPSAFPFCDDNDEDEELAESFEKQVNIDKPKKNNGPSLRRSILLQPLARAMRSPLPMMSRRLRLSTDSHDTQLTIDSDRKVARLPPPRLSTESAMSGSDFLSQINCAGPLSPIADFLPKMRQRAGRMLKPKRPSLERPRLSFESSTRSGKPYESPHPNNNCAVQNTPLPRADFGCDRPWETPMPKQVEHWGSQPIAGRDWGDSVCCDRTTLKGCKQVFAQSWFQSEFNNNEAMCDSYKMSFPHDEQASLNECYNSDSDTEIGEDYDEFDLSPEAPPIRQFKLKRGDSVGGSAFALLQLNDVKETKRQPAGNRRSLKLRKYRRMSLCAVASDFVHPKLSLRHLNSPRKPDASLTNQIVSDGPILANILSFFNQKELLQTCTLVSTEWADAAAESLGDLTIASVGCDPSIISSPSNDDADDELDTPRDDIESMAEQGNTHISSAVARSMEREWSYFANFATGTFLSEGAFKKVFKVFNKHLGFYEALSVMDVDAISESGNLRTVGAELAVSSLLSSMARRAISPNFVITRGVFTCQYDLPTTDWDEAEDYGEALCSANNLEQGECGNFQYIRMELCKHGDAEEYMRRLPDKMLSPCDCRHLLFQMAFALHVAGDRLGLKHYDVKLLNWFLQSAVDDAVPEDKHQNVVLRYGVGSSIFRLRMKSSTALIVKLADYGTSVLRSDSDGLPISIGQFTTFENTPPDYLILGNDAKQGYGHDCFGLGLSMLHLFTGHCPYEEILKDVVCPDTLKKKLRKIWKSATHDIICSAMMYEDSDGNDVEDETFYDTLYRFIVLFGMPKRKLKYEGAGKVRKAINSTLFKEGTPDSILYQSDRLSYSLADGSNQIIATARRRLEEMDGAMDLLLSLVCFDPSERATPLDVINSRFMIGLVETSEDATDDDNDIVRSYMAYLTNK</sequence>
<dbReference type="PROSITE" id="PS50011">
    <property type="entry name" value="PROTEIN_KINASE_DOM"/>
    <property type="match status" value="1"/>
</dbReference>
<protein>
    <recommendedName>
        <fullName evidence="2">Protein kinase domain-containing protein</fullName>
    </recommendedName>
</protein>
<gene>
    <name evidence="3" type="ORF">ACHAWO_003323</name>
</gene>
<dbReference type="InterPro" id="IPR000719">
    <property type="entry name" value="Prot_kinase_dom"/>
</dbReference>
<feature type="compositionally biased region" description="Basic and acidic residues" evidence="1">
    <location>
        <begin position="100"/>
        <end position="116"/>
    </location>
</feature>
<feature type="region of interest" description="Disordered" evidence="1">
    <location>
        <begin position="782"/>
        <end position="818"/>
    </location>
</feature>
<organism evidence="3 4">
    <name type="scientific">Cyclotella atomus</name>
    <dbReference type="NCBI Taxonomy" id="382360"/>
    <lineage>
        <taxon>Eukaryota</taxon>
        <taxon>Sar</taxon>
        <taxon>Stramenopiles</taxon>
        <taxon>Ochrophyta</taxon>
        <taxon>Bacillariophyta</taxon>
        <taxon>Coscinodiscophyceae</taxon>
        <taxon>Thalassiosirophycidae</taxon>
        <taxon>Stephanodiscales</taxon>
        <taxon>Stephanodiscaceae</taxon>
        <taxon>Cyclotella</taxon>
    </lineage>
</organism>
<feature type="compositionally biased region" description="Polar residues" evidence="1">
    <location>
        <begin position="34"/>
        <end position="44"/>
    </location>
</feature>
<evidence type="ECO:0000313" key="4">
    <source>
        <dbReference type="Proteomes" id="UP001530400"/>
    </source>
</evidence>
<name>A0ABD3NR13_9STRA</name>
<feature type="region of interest" description="Disordered" evidence="1">
    <location>
        <begin position="244"/>
        <end position="268"/>
    </location>
</feature>
<feature type="region of interest" description="Disordered" evidence="1">
    <location>
        <begin position="283"/>
        <end position="356"/>
    </location>
</feature>
<proteinExistence type="predicted"/>
<feature type="domain" description="Protein kinase" evidence="2">
    <location>
        <begin position="1111"/>
        <end position="1537"/>
    </location>
</feature>
<feature type="compositionally biased region" description="Polar residues" evidence="1">
    <location>
        <begin position="166"/>
        <end position="191"/>
    </location>
</feature>
<dbReference type="SMART" id="SM00220">
    <property type="entry name" value="S_TKc"/>
    <property type="match status" value="1"/>
</dbReference>
<feature type="compositionally biased region" description="Polar residues" evidence="1">
    <location>
        <begin position="393"/>
        <end position="405"/>
    </location>
</feature>
<feature type="region of interest" description="Disordered" evidence="1">
    <location>
        <begin position="1"/>
        <end position="20"/>
    </location>
</feature>
<keyword evidence="4" id="KW-1185">Reference proteome</keyword>
<accession>A0ABD3NR13</accession>
<feature type="region of interest" description="Disordered" evidence="1">
    <location>
        <begin position="383"/>
        <end position="405"/>
    </location>
</feature>
<dbReference type="EMBL" id="JALLPJ020001115">
    <property type="protein sequence ID" value="KAL3776145.1"/>
    <property type="molecule type" value="Genomic_DNA"/>
</dbReference>
<feature type="compositionally biased region" description="Low complexity" evidence="1">
    <location>
        <begin position="337"/>
        <end position="356"/>
    </location>
</feature>
<reference evidence="3 4" key="1">
    <citation type="submission" date="2024-10" db="EMBL/GenBank/DDBJ databases">
        <title>Updated reference genomes for cyclostephanoid diatoms.</title>
        <authorList>
            <person name="Roberts W.R."/>
            <person name="Alverson A.J."/>
        </authorList>
    </citation>
    <scope>NUCLEOTIDE SEQUENCE [LARGE SCALE GENOMIC DNA]</scope>
    <source>
        <strain evidence="3 4">AJA010-31</strain>
    </source>
</reference>
<comment type="caution">
    <text evidence="3">The sequence shown here is derived from an EMBL/GenBank/DDBJ whole genome shotgun (WGS) entry which is preliminary data.</text>
</comment>
<dbReference type="Proteomes" id="UP001530400">
    <property type="component" value="Unassembled WGS sequence"/>
</dbReference>
<dbReference type="InterPro" id="IPR011009">
    <property type="entry name" value="Kinase-like_dom_sf"/>
</dbReference>